<name>A0A6F8PTM4_9GAMM</name>
<protein>
    <recommendedName>
        <fullName evidence="1">Wadjet protein JetD C-terminal domain-containing protein</fullName>
    </recommendedName>
</protein>
<gene>
    <name evidence="2" type="ORF">THMIRHAS_08190</name>
</gene>
<reference evidence="3" key="1">
    <citation type="submission" date="2019-11" db="EMBL/GenBank/DDBJ databases">
        <title>Isolation and characterization of two novel species in the genus Thiomicrorhabdus.</title>
        <authorList>
            <person name="Mochizuki J."/>
            <person name="Kojima H."/>
            <person name="Fukui M."/>
        </authorList>
    </citation>
    <scope>NUCLEOTIDE SEQUENCE [LARGE SCALE GENOMIC DNA]</scope>
    <source>
        <strain evidence="3">aks77</strain>
    </source>
</reference>
<evidence type="ECO:0000259" key="1">
    <source>
        <dbReference type="Pfam" id="PF09983"/>
    </source>
</evidence>
<evidence type="ECO:0000313" key="3">
    <source>
        <dbReference type="Proteomes" id="UP000501726"/>
    </source>
</evidence>
<feature type="domain" description="Wadjet protein JetD C-terminal" evidence="1">
    <location>
        <begin position="6"/>
        <end position="77"/>
    </location>
</feature>
<sequence length="82" mass="9569">MGKLALTFPLVRSLLMDESTLLAHRSFWCQEPSPSKAECLDALTQEERAMYLGLVEHRWQKSLRLEQERIALPFLKKRLEAL</sequence>
<keyword evidence="3" id="KW-1185">Reference proteome</keyword>
<dbReference type="EMBL" id="AP021889">
    <property type="protein sequence ID" value="BBP45446.1"/>
    <property type="molecule type" value="Genomic_DNA"/>
</dbReference>
<dbReference type="AlphaFoldDB" id="A0A6F8PTM4"/>
<dbReference type="InterPro" id="IPR024534">
    <property type="entry name" value="JetD_C"/>
</dbReference>
<dbReference type="Pfam" id="PF09983">
    <property type="entry name" value="JetD_C"/>
    <property type="match status" value="1"/>
</dbReference>
<dbReference type="RefSeq" id="WP_173271174.1">
    <property type="nucleotide sequence ID" value="NZ_AP021889.1"/>
</dbReference>
<dbReference type="KEGG" id="tse:THMIRHAS_08190"/>
<proteinExistence type="predicted"/>
<evidence type="ECO:0000313" key="2">
    <source>
        <dbReference type="EMBL" id="BBP45446.1"/>
    </source>
</evidence>
<organism evidence="2 3">
    <name type="scientific">Thiosulfatimonas sediminis</name>
    <dbReference type="NCBI Taxonomy" id="2675054"/>
    <lineage>
        <taxon>Bacteria</taxon>
        <taxon>Pseudomonadati</taxon>
        <taxon>Pseudomonadota</taxon>
        <taxon>Gammaproteobacteria</taxon>
        <taxon>Thiotrichales</taxon>
        <taxon>Piscirickettsiaceae</taxon>
        <taxon>Thiosulfatimonas</taxon>
    </lineage>
</organism>
<accession>A0A6F8PTM4</accession>
<dbReference type="Proteomes" id="UP000501726">
    <property type="component" value="Chromosome"/>
</dbReference>